<dbReference type="Pfam" id="PF04972">
    <property type="entry name" value="BON"/>
    <property type="match status" value="3"/>
</dbReference>
<proteinExistence type="predicted"/>
<keyword evidence="4" id="KW-1185">Reference proteome</keyword>
<dbReference type="PROSITE" id="PS50914">
    <property type="entry name" value="BON"/>
    <property type="match status" value="3"/>
</dbReference>
<dbReference type="InterPro" id="IPR051686">
    <property type="entry name" value="Lipoprotein_DolP"/>
</dbReference>
<protein>
    <submittedName>
        <fullName evidence="3">Osmotically-inducible protein OsmY</fullName>
    </submittedName>
</protein>
<gene>
    <name evidence="3" type="ORF">DFR38_11019</name>
</gene>
<dbReference type="InterPro" id="IPR014004">
    <property type="entry name" value="Transpt-assoc_nodulatn_dom_bac"/>
</dbReference>
<keyword evidence="1" id="KW-0732">Signal</keyword>
<comment type="caution">
    <text evidence="3">The sequence shown here is derived from an EMBL/GenBank/DDBJ whole genome shotgun (WGS) entry which is preliminary data.</text>
</comment>
<dbReference type="AlphaFoldDB" id="A0A318JB95"/>
<dbReference type="OrthoDB" id="8588735at2"/>
<dbReference type="SMART" id="SM00749">
    <property type="entry name" value="BON"/>
    <property type="match status" value="3"/>
</dbReference>
<evidence type="ECO:0000313" key="3">
    <source>
        <dbReference type="EMBL" id="PXX45921.1"/>
    </source>
</evidence>
<organism evidence="3 4">
    <name type="scientific">Aquitalea magnusonii</name>
    <dbReference type="NCBI Taxonomy" id="332411"/>
    <lineage>
        <taxon>Bacteria</taxon>
        <taxon>Pseudomonadati</taxon>
        <taxon>Pseudomonadota</taxon>
        <taxon>Betaproteobacteria</taxon>
        <taxon>Neisseriales</taxon>
        <taxon>Chromobacteriaceae</taxon>
        <taxon>Aquitalea</taxon>
    </lineage>
</organism>
<feature type="signal peptide" evidence="1">
    <location>
        <begin position="1"/>
        <end position="27"/>
    </location>
</feature>
<dbReference type="RefSeq" id="WP_059284471.1">
    <property type="nucleotide sequence ID" value="NZ_LNQU01000002.1"/>
</dbReference>
<feature type="chain" id="PRO_5016425859" evidence="1">
    <location>
        <begin position="28"/>
        <end position="280"/>
    </location>
</feature>
<accession>A0A318JB95</accession>
<dbReference type="PANTHER" id="PTHR34606">
    <property type="entry name" value="BON DOMAIN-CONTAINING PROTEIN"/>
    <property type="match status" value="1"/>
</dbReference>
<dbReference type="Proteomes" id="UP000248395">
    <property type="component" value="Unassembled WGS sequence"/>
</dbReference>
<reference evidence="3 4" key="1">
    <citation type="submission" date="2018-05" db="EMBL/GenBank/DDBJ databases">
        <title>Genomic Encyclopedia of Type Strains, Phase IV (KMG-IV): sequencing the most valuable type-strain genomes for metagenomic binning, comparative biology and taxonomic classification.</title>
        <authorList>
            <person name="Goeker M."/>
        </authorList>
    </citation>
    <scope>NUCLEOTIDE SEQUENCE [LARGE SCALE GENOMIC DNA]</scope>
    <source>
        <strain evidence="3 4">DSM 25134</strain>
    </source>
</reference>
<name>A0A318JB95_9NEIS</name>
<evidence type="ECO:0000256" key="1">
    <source>
        <dbReference type="SAM" id="SignalP"/>
    </source>
</evidence>
<feature type="domain" description="BON" evidence="2">
    <location>
        <begin position="210"/>
        <end position="279"/>
    </location>
</feature>
<dbReference type="InterPro" id="IPR007055">
    <property type="entry name" value="BON_dom"/>
</dbReference>
<dbReference type="PANTHER" id="PTHR34606:SF15">
    <property type="entry name" value="BON DOMAIN-CONTAINING PROTEIN"/>
    <property type="match status" value="1"/>
</dbReference>
<feature type="domain" description="BON" evidence="2">
    <location>
        <begin position="121"/>
        <end position="189"/>
    </location>
</feature>
<dbReference type="EMBL" id="QJKC01000010">
    <property type="protein sequence ID" value="PXX45921.1"/>
    <property type="molecule type" value="Genomic_DNA"/>
</dbReference>
<sequence length="280" mass="29637">MKTLPRQLLPATLVACLALLNCNPAQAAASNQDLKDARQESQLSTTYTLNPSLRDQDIRVLVHEGKVTLTGTVEEGVKKELAKEIALAVAGVTSVDNQLQVNSDFVPSKSSAARSYGELTDDATISAAVRSKLLWSKYADGLAVTVHTKLGKVSLQGTANSASASQAASRMASSTRGVVSVDNQLQIRTVKPTLAESVKNSSQHAEQSISDSWITTKVKSSLLYSSHVESSSINVKTRHGVVVLSGRLGSKAERALAIELSKNVRGVRQVDASALSLSGQ</sequence>
<dbReference type="Gene3D" id="3.30.1340.30">
    <property type="match status" value="3"/>
</dbReference>
<evidence type="ECO:0000259" key="2">
    <source>
        <dbReference type="PROSITE" id="PS50914"/>
    </source>
</evidence>
<evidence type="ECO:0000313" key="4">
    <source>
        <dbReference type="Proteomes" id="UP000248395"/>
    </source>
</evidence>
<feature type="domain" description="BON" evidence="2">
    <location>
        <begin position="35"/>
        <end position="103"/>
    </location>
</feature>